<dbReference type="PANTHER" id="PTHR21110">
    <property type="entry name" value="PHOSPHOPENTOMUTASE"/>
    <property type="match status" value="1"/>
</dbReference>
<evidence type="ECO:0000313" key="6">
    <source>
        <dbReference type="Proteomes" id="UP000547674"/>
    </source>
</evidence>
<reference evidence="5 6" key="1">
    <citation type="submission" date="2020-03" db="EMBL/GenBank/DDBJ databases">
        <title>Metabolic flexibility allows generalist bacteria to become dominant in a frequently disturbed ecosystem.</title>
        <authorList>
            <person name="Chen Y.-J."/>
            <person name="Leung P.M."/>
            <person name="Bay S.K."/>
            <person name="Hugenholtz P."/>
            <person name="Kessler A.J."/>
            <person name="Shelley G."/>
            <person name="Waite D.W."/>
            <person name="Cook P.L."/>
            <person name="Greening C."/>
        </authorList>
    </citation>
    <scope>NUCLEOTIDE SEQUENCE [LARGE SCALE GENOMIC DNA]</scope>
    <source>
        <strain evidence="5">SS_bin_28</strain>
    </source>
</reference>
<accession>A0A7Y2E7U0</accession>
<comment type="similarity">
    <text evidence="1">Belongs to the phosphopentomutase family.</text>
</comment>
<dbReference type="EMBL" id="JABDJR010000333">
    <property type="protein sequence ID" value="NNF06783.1"/>
    <property type="molecule type" value="Genomic_DNA"/>
</dbReference>
<evidence type="ECO:0000256" key="3">
    <source>
        <dbReference type="ARBA" id="ARBA00023211"/>
    </source>
</evidence>
<keyword evidence="2" id="KW-0479">Metal-binding</keyword>
<keyword evidence="3" id="KW-0464">Manganese</keyword>
<dbReference type="SUPFAM" id="SSF53649">
    <property type="entry name" value="Alkaline phosphatase-like"/>
    <property type="match status" value="1"/>
</dbReference>
<dbReference type="InterPro" id="IPR006124">
    <property type="entry name" value="Metalloenzyme"/>
</dbReference>
<dbReference type="Pfam" id="PF01676">
    <property type="entry name" value="Metalloenzyme"/>
    <property type="match status" value="1"/>
</dbReference>
<dbReference type="GO" id="GO:0009117">
    <property type="term" value="P:nucleotide metabolic process"/>
    <property type="evidence" value="ECO:0007669"/>
    <property type="project" value="InterPro"/>
</dbReference>
<dbReference type="GO" id="GO:0000287">
    <property type="term" value="F:magnesium ion binding"/>
    <property type="evidence" value="ECO:0007669"/>
    <property type="project" value="InterPro"/>
</dbReference>
<feature type="domain" description="Metalloenzyme" evidence="4">
    <location>
        <begin position="231"/>
        <end position="313"/>
    </location>
</feature>
<dbReference type="GO" id="GO:0008973">
    <property type="term" value="F:phosphopentomutase activity"/>
    <property type="evidence" value="ECO:0007669"/>
    <property type="project" value="InterPro"/>
</dbReference>
<dbReference type="Proteomes" id="UP000547674">
    <property type="component" value="Unassembled WGS sequence"/>
</dbReference>
<evidence type="ECO:0000256" key="2">
    <source>
        <dbReference type="ARBA" id="ARBA00022723"/>
    </source>
</evidence>
<dbReference type="AlphaFoldDB" id="A0A7Y2E7U0"/>
<protein>
    <recommendedName>
        <fullName evidence="4">Metalloenzyme domain-containing protein</fullName>
    </recommendedName>
</protein>
<dbReference type="InterPro" id="IPR017850">
    <property type="entry name" value="Alkaline_phosphatase_core_sf"/>
</dbReference>
<dbReference type="InterPro" id="IPR010045">
    <property type="entry name" value="DeoB"/>
</dbReference>
<organism evidence="5 6">
    <name type="scientific">Eiseniibacteriota bacterium</name>
    <dbReference type="NCBI Taxonomy" id="2212470"/>
    <lineage>
        <taxon>Bacteria</taxon>
        <taxon>Candidatus Eiseniibacteriota</taxon>
    </lineage>
</organism>
<sequence>MEAPAPFSFAPLEPLHPERRVILIFVDGLGLGDKTAASNPLRDHHLRLLANHLPKGWAPPHEEGGRLKTLPPVVRSKESYPDETIMACDASLGLTGLPQSATGQTAMMTGVNPALVLGHHVTGFPSPTLKRLLMEHSVFLKLKKKGIPCVFMNAFTPRFFQEPKKIWKMGRLGSLSWAYRASGLPFLSFEDLRNERAVLFDLAQDSAFARSHELPRITPEKTGQNLVQGSRPYKLAVFEYFETDKAGHRRDLAYAVHVLRKLERFLEAVRIQAAKEPSCTVIITSDHGNIEDLSTKSHTHNPIPCIILGDQSEYFRSRLGRLEYMTPALLGYLASPAEKP</sequence>
<dbReference type="PANTHER" id="PTHR21110:SF0">
    <property type="entry name" value="PHOSPHOPENTOMUTASE"/>
    <property type="match status" value="1"/>
</dbReference>
<evidence type="ECO:0000313" key="5">
    <source>
        <dbReference type="EMBL" id="NNF06783.1"/>
    </source>
</evidence>
<evidence type="ECO:0000259" key="4">
    <source>
        <dbReference type="Pfam" id="PF01676"/>
    </source>
</evidence>
<comment type="caution">
    <text evidence="5">The sequence shown here is derived from an EMBL/GenBank/DDBJ whole genome shotgun (WGS) entry which is preliminary data.</text>
</comment>
<gene>
    <name evidence="5" type="ORF">HKN21_08480</name>
</gene>
<dbReference type="GO" id="GO:0005829">
    <property type="term" value="C:cytosol"/>
    <property type="evidence" value="ECO:0007669"/>
    <property type="project" value="TreeGrafter"/>
</dbReference>
<dbReference type="GO" id="GO:0043094">
    <property type="term" value="P:metabolic compound salvage"/>
    <property type="evidence" value="ECO:0007669"/>
    <property type="project" value="InterPro"/>
</dbReference>
<dbReference type="Gene3D" id="3.40.720.10">
    <property type="entry name" value="Alkaline Phosphatase, subunit A"/>
    <property type="match status" value="1"/>
</dbReference>
<name>A0A7Y2E7U0_UNCEI</name>
<proteinExistence type="inferred from homology"/>
<evidence type="ECO:0000256" key="1">
    <source>
        <dbReference type="ARBA" id="ARBA00010373"/>
    </source>
</evidence>